<proteinExistence type="predicted"/>
<accession>E0XU47</accession>
<dbReference type="EMBL" id="GU474877">
    <property type="protein sequence ID" value="ADI17938.1"/>
    <property type="molecule type" value="Genomic_DNA"/>
</dbReference>
<name>E0XU47_9BACT</name>
<organism evidence="1">
    <name type="scientific">uncultured Desulfobacterales bacterium HF0200_07G10</name>
    <dbReference type="NCBI Taxonomy" id="710741"/>
    <lineage>
        <taxon>Bacteria</taxon>
        <taxon>Pseudomonadati</taxon>
        <taxon>Thermodesulfobacteriota</taxon>
        <taxon>Desulfobacteria</taxon>
        <taxon>Desulfobacterales</taxon>
        <taxon>environmental samples</taxon>
    </lineage>
</organism>
<dbReference type="AlphaFoldDB" id="E0XU47"/>
<sequence>MLILISNLFSGLVSERATPVPIPNTEVKPFSADGTARAAVWESRTRPDSFLNRHSL</sequence>
<reference evidence="1" key="1">
    <citation type="journal article" date="2011" name="Environ. Microbiol.">
        <title>Time-series analyses of Monterey Bay coastal microbial picoplankton using a 'genome proxy' microarray.</title>
        <authorList>
            <person name="Rich V.I."/>
            <person name="Pham V.D."/>
            <person name="Eppley J."/>
            <person name="Shi Y."/>
            <person name="DeLong E.F."/>
        </authorList>
    </citation>
    <scope>NUCLEOTIDE SEQUENCE</scope>
</reference>
<evidence type="ECO:0000313" key="1">
    <source>
        <dbReference type="EMBL" id="ADI17938.1"/>
    </source>
</evidence>
<protein>
    <submittedName>
        <fullName evidence="1">Uncharacterized protein</fullName>
    </submittedName>
</protein>